<sequence length="352" mass="37751">MAHKRLLTSSSSLTSAPNSLPPSPHGSASPFPSTHGHLASSPAPGTPTQSLGTPSATATTTTTGAIKPGESIWRALQRGYNRTLGPLFVSAVEKFNTTLVDIRPEIAAHLATAFDSPQGSSAADASSAPPLSGMTMQLWQTLCEHVAAQCYQRVVGPQIGSVHDYEPFSDNVYGELEPMFVSKILRENPLGPKNVFVDLGSGVGNALINVALQTSAASYGTEVMPNPARLATLQIAEAKKRWAMWALRGTEECRAYQADFCKHEKTGKALRVADLVLVNNYAFTPALNDKLSLLFLDLKEGTKIISLKPFVSENFRLTERTATSPLAILKMKEKTYQGGCSYDDANIGLSWA</sequence>
<evidence type="ECO:0000313" key="1">
    <source>
        <dbReference type="EMBL" id="KAJ9110844.1"/>
    </source>
</evidence>
<name>A0ACC2WGE8_9TREE</name>
<gene>
    <name evidence="1" type="ORF">QFC19_001353</name>
</gene>
<dbReference type="Proteomes" id="UP001241377">
    <property type="component" value="Unassembled WGS sequence"/>
</dbReference>
<organism evidence="1 2">
    <name type="scientific">Naganishia cerealis</name>
    <dbReference type="NCBI Taxonomy" id="610337"/>
    <lineage>
        <taxon>Eukaryota</taxon>
        <taxon>Fungi</taxon>
        <taxon>Dikarya</taxon>
        <taxon>Basidiomycota</taxon>
        <taxon>Agaricomycotina</taxon>
        <taxon>Tremellomycetes</taxon>
        <taxon>Filobasidiales</taxon>
        <taxon>Filobasidiaceae</taxon>
        <taxon>Naganishia</taxon>
    </lineage>
</organism>
<comment type="caution">
    <text evidence="1">The sequence shown here is derived from an EMBL/GenBank/DDBJ whole genome shotgun (WGS) entry which is preliminary data.</text>
</comment>
<protein>
    <submittedName>
        <fullName evidence="1">Uncharacterized protein</fullName>
    </submittedName>
</protein>
<accession>A0ACC2WGE8</accession>
<dbReference type="EMBL" id="JASBWR010000010">
    <property type="protein sequence ID" value="KAJ9110844.1"/>
    <property type="molecule type" value="Genomic_DNA"/>
</dbReference>
<proteinExistence type="predicted"/>
<keyword evidence="2" id="KW-1185">Reference proteome</keyword>
<reference evidence="1" key="1">
    <citation type="submission" date="2023-04" db="EMBL/GenBank/DDBJ databases">
        <title>Draft Genome sequencing of Naganishia species isolated from polar environments using Oxford Nanopore Technology.</title>
        <authorList>
            <person name="Leo P."/>
            <person name="Venkateswaran K."/>
        </authorList>
    </citation>
    <scope>NUCLEOTIDE SEQUENCE</scope>
    <source>
        <strain evidence="1">MNA-CCFEE 5261</strain>
    </source>
</reference>
<evidence type="ECO:0000313" key="2">
    <source>
        <dbReference type="Proteomes" id="UP001241377"/>
    </source>
</evidence>